<keyword evidence="5 10" id="KW-0812">Transmembrane</keyword>
<dbReference type="EC" id="3.4.21.105" evidence="10"/>
<keyword evidence="14" id="KW-1185">Reference proteome</keyword>
<feature type="compositionally biased region" description="Polar residues" evidence="11">
    <location>
        <begin position="53"/>
        <end position="66"/>
    </location>
</feature>
<dbReference type="InterPro" id="IPR002610">
    <property type="entry name" value="Peptidase_S54_rhomboid-like"/>
</dbReference>
<evidence type="ECO:0000259" key="12">
    <source>
        <dbReference type="Pfam" id="PF01694"/>
    </source>
</evidence>
<evidence type="ECO:0000256" key="2">
    <source>
        <dbReference type="ARBA" id="ARBA00004141"/>
    </source>
</evidence>
<evidence type="ECO:0000256" key="4">
    <source>
        <dbReference type="ARBA" id="ARBA00022670"/>
    </source>
</evidence>
<comment type="subcellular location">
    <subcellularLocation>
        <location evidence="2 10">Membrane</location>
        <topology evidence="2 10">Multi-pass membrane protein</topology>
    </subcellularLocation>
</comment>
<feature type="transmembrane region" description="Helical" evidence="10">
    <location>
        <begin position="466"/>
        <end position="486"/>
    </location>
</feature>
<keyword evidence="8 10" id="KW-1133">Transmembrane helix</keyword>
<dbReference type="GO" id="GO:0006508">
    <property type="term" value="P:proteolysis"/>
    <property type="evidence" value="ECO:0007669"/>
    <property type="project" value="UniProtKB-KW"/>
</dbReference>
<dbReference type="InterPro" id="IPR022764">
    <property type="entry name" value="Peptidase_S54_rhomboid_dom"/>
</dbReference>
<feature type="transmembrane region" description="Helical" evidence="10">
    <location>
        <begin position="405"/>
        <end position="426"/>
    </location>
</feature>
<protein>
    <recommendedName>
        <fullName evidence="10">Rhomboid-type serine protease</fullName>
        <ecNumber evidence="10">3.4.21.105</ecNumber>
    </recommendedName>
</protein>
<keyword evidence="7 10" id="KW-0720">Serine protease</keyword>
<proteinExistence type="inferred from homology"/>
<dbReference type="InterPro" id="IPR035952">
    <property type="entry name" value="Rhomboid-like_sf"/>
</dbReference>
<comment type="function">
    <text evidence="10">Serine protease involved in intramembrane proteolysis.</text>
</comment>
<dbReference type="Gene3D" id="1.20.1540.10">
    <property type="entry name" value="Rhomboid-like"/>
    <property type="match status" value="1"/>
</dbReference>
<feature type="compositionally biased region" description="Low complexity" evidence="11">
    <location>
        <begin position="30"/>
        <end position="51"/>
    </location>
</feature>
<feature type="transmembrane region" description="Helical" evidence="10">
    <location>
        <begin position="306"/>
        <end position="324"/>
    </location>
</feature>
<dbReference type="PANTHER" id="PTHR22936">
    <property type="entry name" value="RHOMBOID-RELATED"/>
    <property type="match status" value="1"/>
</dbReference>
<evidence type="ECO:0000313" key="13">
    <source>
        <dbReference type="EMBL" id="KAG0259588.1"/>
    </source>
</evidence>
<dbReference type="Pfam" id="PF01694">
    <property type="entry name" value="Rhomboid"/>
    <property type="match status" value="1"/>
</dbReference>
<feature type="transmembrane region" description="Helical" evidence="10">
    <location>
        <begin position="555"/>
        <end position="574"/>
    </location>
</feature>
<comment type="similarity">
    <text evidence="3 10">Belongs to the peptidase S54 family.</text>
</comment>
<reference evidence="13" key="1">
    <citation type="journal article" date="2020" name="Fungal Divers.">
        <title>Resolving the Mortierellaceae phylogeny through synthesis of multi-gene phylogenetics and phylogenomics.</title>
        <authorList>
            <person name="Vandepol N."/>
            <person name="Liber J."/>
            <person name="Desiro A."/>
            <person name="Na H."/>
            <person name="Kennedy M."/>
            <person name="Barry K."/>
            <person name="Grigoriev I.V."/>
            <person name="Miller A.N."/>
            <person name="O'Donnell K."/>
            <person name="Stajich J.E."/>
            <person name="Bonito G."/>
        </authorList>
    </citation>
    <scope>NUCLEOTIDE SEQUENCE</scope>
    <source>
        <strain evidence="13">BC1065</strain>
    </source>
</reference>
<feature type="region of interest" description="Disordered" evidence="11">
    <location>
        <begin position="158"/>
        <end position="179"/>
    </location>
</feature>
<feature type="domain" description="Peptidase S54 rhomboid" evidence="12">
    <location>
        <begin position="400"/>
        <end position="537"/>
    </location>
</feature>
<evidence type="ECO:0000256" key="5">
    <source>
        <dbReference type="ARBA" id="ARBA00022692"/>
    </source>
</evidence>
<comment type="catalytic activity">
    <reaction evidence="1 10">
        <text>Cleaves type-1 transmembrane domains using a catalytic dyad composed of serine and histidine that are contributed by different transmembrane domains.</text>
        <dbReference type="EC" id="3.4.21.105"/>
    </reaction>
</comment>
<evidence type="ECO:0000256" key="3">
    <source>
        <dbReference type="ARBA" id="ARBA00009045"/>
    </source>
</evidence>
<feature type="transmembrane region" description="Helical" evidence="10">
    <location>
        <begin position="498"/>
        <end position="517"/>
    </location>
</feature>
<feature type="transmembrane region" description="Helical" evidence="10">
    <location>
        <begin position="523"/>
        <end position="543"/>
    </location>
</feature>
<accession>A0A9P6Q344</accession>
<feature type="compositionally biased region" description="Polar residues" evidence="11">
    <location>
        <begin position="82"/>
        <end position="105"/>
    </location>
</feature>
<comment type="caution">
    <text evidence="13">The sequence shown here is derived from an EMBL/GenBank/DDBJ whole genome shotgun (WGS) entry which is preliminary data.</text>
</comment>
<sequence length="610" mass="65020">MAHQGGWTGSGAGNSGDGDEPGTAPLPPLQHQHSFQSSAAPSSSPSYSFAHTPQLQPSLHSDSPSTHPRAAPGGAFHDNGGDNFQHNYNPYHQPPSHTSAASDTVPSVHGYYDAEPAARPLSYFPTHHQPLVNQYYDGHDDDNDLNPRNQYETLKPLEHASTSLSPRSGSGSSSAGGDIPMVGIVSSNIHATENSMNHFSENNGGYAASAAGGQGGAGGSGSGAFSYGGNAAGVGANADYARDGHAPMPASKDYAPAASGYDPEAPAPPASTSHRAVDENGEPVPKALLDPKVQKQLNNRRTWRPWFVWVVTIAQVVILVYEFVRGYQATGSFIATNPFNPMIGPGSGTLIAMGSRFTPCMRSTYLDNLQIECPDDRTKVCTISDICAFTPIASTGQPPNQWFRFIVPIFLHGGVIHLLFNLMFQVRTGADLERDMGFIRFGIIYMTSGIVGFVFGANFAPMLSPSMGASGALFGLIGCLLLDLLQNWRLVINPCWELTKLVGMILFSFLLGLLPGLDNFAHIGGFLAGILSGLIFMPAIFFSKRDKLIKLGLRVIALPLLILILVLGITNFYSGNPATCSWCRLLDCLPINGWCDAFDAPQPNNGTTTP</sequence>
<evidence type="ECO:0000256" key="7">
    <source>
        <dbReference type="ARBA" id="ARBA00022825"/>
    </source>
</evidence>
<keyword evidence="4 10" id="KW-0645">Protease</keyword>
<keyword evidence="9 10" id="KW-0472">Membrane</keyword>
<evidence type="ECO:0000256" key="8">
    <source>
        <dbReference type="ARBA" id="ARBA00022989"/>
    </source>
</evidence>
<dbReference type="GO" id="GO:0016020">
    <property type="term" value="C:membrane"/>
    <property type="evidence" value="ECO:0007669"/>
    <property type="project" value="UniProtKB-SubCell"/>
</dbReference>
<dbReference type="EMBL" id="JAAAJB010000279">
    <property type="protein sequence ID" value="KAG0259588.1"/>
    <property type="molecule type" value="Genomic_DNA"/>
</dbReference>
<feature type="transmembrane region" description="Helical" evidence="10">
    <location>
        <begin position="438"/>
        <end position="460"/>
    </location>
</feature>
<evidence type="ECO:0000313" key="14">
    <source>
        <dbReference type="Proteomes" id="UP000807716"/>
    </source>
</evidence>
<dbReference type="OrthoDB" id="2146116at2759"/>
<gene>
    <name evidence="13" type="ORF">DFQ27_003978</name>
</gene>
<dbReference type="GO" id="GO:0004252">
    <property type="term" value="F:serine-type endopeptidase activity"/>
    <property type="evidence" value="ECO:0007669"/>
    <property type="project" value="InterPro"/>
</dbReference>
<feature type="region of interest" description="Disordered" evidence="11">
    <location>
        <begin position="1"/>
        <end position="108"/>
    </location>
</feature>
<evidence type="ECO:0000256" key="6">
    <source>
        <dbReference type="ARBA" id="ARBA00022801"/>
    </source>
</evidence>
<keyword evidence="6 10" id="KW-0378">Hydrolase</keyword>
<dbReference type="SUPFAM" id="SSF144091">
    <property type="entry name" value="Rhomboid-like"/>
    <property type="match status" value="1"/>
</dbReference>
<dbReference type="Proteomes" id="UP000807716">
    <property type="component" value="Unassembled WGS sequence"/>
</dbReference>
<dbReference type="AlphaFoldDB" id="A0A9P6Q344"/>
<evidence type="ECO:0000256" key="11">
    <source>
        <dbReference type="SAM" id="MobiDB-lite"/>
    </source>
</evidence>
<name>A0A9P6Q344_9FUNG</name>
<dbReference type="PANTHER" id="PTHR22936:SF69">
    <property type="entry name" value="RHOMBOID-LIKE PROTEIN"/>
    <property type="match status" value="1"/>
</dbReference>
<evidence type="ECO:0000256" key="10">
    <source>
        <dbReference type="RuleBase" id="RU362115"/>
    </source>
</evidence>
<feature type="region of interest" description="Disordered" evidence="11">
    <location>
        <begin position="247"/>
        <end position="286"/>
    </location>
</feature>
<feature type="compositionally biased region" description="Low complexity" evidence="11">
    <location>
        <begin position="161"/>
        <end position="177"/>
    </location>
</feature>
<evidence type="ECO:0000256" key="1">
    <source>
        <dbReference type="ARBA" id="ARBA00000156"/>
    </source>
</evidence>
<evidence type="ECO:0000256" key="9">
    <source>
        <dbReference type="ARBA" id="ARBA00023136"/>
    </source>
</evidence>
<feature type="compositionally biased region" description="Gly residues" evidence="11">
    <location>
        <begin position="1"/>
        <end position="16"/>
    </location>
</feature>
<organism evidence="13 14">
    <name type="scientific">Actinomortierella ambigua</name>
    <dbReference type="NCBI Taxonomy" id="1343610"/>
    <lineage>
        <taxon>Eukaryota</taxon>
        <taxon>Fungi</taxon>
        <taxon>Fungi incertae sedis</taxon>
        <taxon>Mucoromycota</taxon>
        <taxon>Mortierellomycotina</taxon>
        <taxon>Mortierellomycetes</taxon>
        <taxon>Mortierellales</taxon>
        <taxon>Mortierellaceae</taxon>
        <taxon>Actinomortierella</taxon>
    </lineage>
</organism>